<accession>A0A090KVN3</accession>
<dbReference type="RefSeq" id="XP_024498508.1">
    <property type="nucleotide sequence ID" value="XM_024649251.1"/>
</dbReference>
<evidence type="ECO:0000313" key="3">
    <source>
        <dbReference type="WBParaSite" id="SRAE_X000104800.1"/>
    </source>
</evidence>
<dbReference type="GeneID" id="36384105"/>
<proteinExistence type="predicted"/>
<evidence type="ECO:0000313" key="2">
    <source>
        <dbReference type="Proteomes" id="UP000035682"/>
    </source>
</evidence>
<dbReference type="OMA" id="FFAGHRV"/>
<dbReference type="AlphaFoldDB" id="A0A090KVN3"/>
<dbReference type="Proteomes" id="UP000035682">
    <property type="component" value="Unplaced"/>
</dbReference>
<keyword evidence="2" id="KW-1185">Reference proteome</keyword>
<reference evidence="2" key="2">
    <citation type="submission" date="2014-09" db="EMBL/GenBank/DDBJ databases">
        <authorList>
            <person name="Martin A.A."/>
        </authorList>
    </citation>
    <scope>NUCLEOTIDE SEQUENCE</scope>
    <source>
        <strain evidence="2">ED321</strain>
    </source>
</reference>
<dbReference type="EMBL" id="LN609396">
    <property type="protein sequence ID" value="CEF59297.1"/>
    <property type="molecule type" value="Genomic_DNA"/>
</dbReference>
<protein>
    <submittedName>
        <fullName evidence="3">Transposase, ISXO2-like domain-containing protein</fullName>
    </submittedName>
</protein>
<reference evidence="1" key="1">
    <citation type="submission" date="2014-09" db="EMBL/GenBank/DDBJ databases">
        <authorList>
            <person name="Aslett A.Martin."/>
        </authorList>
    </citation>
    <scope>NUCLEOTIDE SEQUENCE</scope>
    <source>
        <strain evidence="1">ED321 Heterogonic</strain>
    </source>
</reference>
<name>A0A090KVN3_STRRB</name>
<dbReference type="CTD" id="36384105"/>
<sequence>MECPECGEPTTFQRAKLLFKCTKRSCRKAVSAKNGTFFAGHRVSFSEILHMAYLWLWKTSVISIKDQCEVSKTTACSFLGYFRQLVADALETGECVIGGEGIVMEIDGTKMSKRKYNKGTL</sequence>
<dbReference type="WormBase" id="SRAE_X000104800">
    <property type="protein sequence ID" value="SRP06180"/>
    <property type="gene ID" value="WBGene00266611"/>
</dbReference>
<dbReference type="WBParaSite" id="SRAE_X000104800.1">
    <property type="protein sequence ID" value="SRAE_X000104800.1"/>
    <property type="gene ID" value="WBGene00266611"/>
</dbReference>
<organism evidence="1">
    <name type="scientific">Strongyloides ratti</name>
    <name type="common">Parasitic roundworm</name>
    <dbReference type="NCBI Taxonomy" id="34506"/>
    <lineage>
        <taxon>Eukaryota</taxon>
        <taxon>Metazoa</taxon>
        <taxon>Ecdysozoa</taxon>
        <taxon>Nematoda</taxon>
        <taxon>Chromadorea</taxon>
        <taxon>Rhabditida</taxon>
        <taxon>Tylenchina</taxon>
        <taxon>Panagrolaimomorpha</taxon>
        <taxon>Strongyloidoidea</taxon>
        <taxon>Strongyloididae</taxon>
        <taxon>Strongyloides</taxon>
    </lineage>
</organism>
<evidence type="ECO:0000313" key="1">
    <source>
        <dbReference type="EMBL" id="CEF59297.1"/>
    </source>
</evidence>
<reference evidence="3" key="3">
    <citation type="submission" date="2020-12" db="UniProtKB">
        <authorList>
            <consortium name="WormBaseParasite"/>
        </authorList>
    </citation>
    <scope>IDENTIFICATION</scope>
</reference>
<dbReference type="OrthoDB" id="424490at2759"/>
<evidence type="ECO:0000313" key="4">
    <source>
        <dbReference type="WormBase" id="SRAE_X000104800"/>
    </source>
</evidence>
<gene>
    <name evidence="1 3 4" type="ORF">SRAE_X000104800</name>
</gene>